<organism evidence="1">
    <name type="scientific">Lepeophtheirus salmonis</name>
    <name type="common">Salmon louse</name>
    <name type="synonym">Caligus salmonis</name>
    <dbReference type="NCBI Taxonomy" id="72036"/>
    <lineage>
        <taxon>Eukaryota</taxon>
        <taxon>Metazoa</taxon>
        <taxon>Ecdysozoa</taxon>
        <taxon>Arthropoda</taxon>
        <taxon>Crustacea</taxon>
        <taxon>Multicrustacea</taxon>
        <taxon>Hexanauplia</taxon>
        <taxon>Copepoda</taxon>
        <taxon>Siphonostomatoida</taxon>
        <taxon>Caligidae</taxon>
        <taxon>Lepeophtheirus</taxon>
    </lineage>
</organism>
<protein>
    <submittedName>
        <fullName evidence="1">Uncharacterized protein</fullName>
    </submittedName>
</protein>
<reference evidence="1" key="1">
    <citation type="submission" date="2014-05" db="EMBL/GenBank/DDBJ databases">
        <authorList>
            <person name="Chronopoulou M."/>
        </authorList>
    </citation>
    <scope>NUCLEOTIDE SEQUENCE</scope>
    <source>
        <tissue evidence="1">Whole organism</tissue>
    </source>
</reference>
<accession>A0A0K2SWU0</accession>
<evidence type="ECO:0000313" key="1">
    <source>
        <dbReference type="EMBL" id="CDW18204.1"/>
    </source>
</evidence>
<name>A0A0K2SWU0_LEPSM</name>
<dbReference type="EMBL" id="HACA01000843">
    <property type="protein sequence ID" value="CDW18204.1"/>
    <property type="molecule type" value="Transcribed_RNA"/>
</dbReference>
<dbReference type="AlphaFoldDB" id="A0A0K2SWU0"/>
<sequence length="61" mass="6974">DQTTTQRGCFLTKGHGDYCENINDHEGVCYCHSNFCNGSWKQKPTALMLFFSGLFSIFSRM</sequence>
<proteinExistence type="predicted"/>
<feature type="non-terminal residue" evidence="1">
    <location>
        <position position="1"/>
    </location>
</feature>